<protein>
    <submittedName>
        <fullName evidence="2">Uncharacterized protein</fullName>
    </submittedName>
</protein>
<feature type="transmembrane region" description="Helical" evidence="1">
    <location>
        <begin position="7"/>
        <end position="29"/>
    </location>
</feature>
<sequence length="332" mass="39685">MTFFLRKLLLFASPFLILIILFFGSYLYWDPFRVVYGYDDFSNLNVLPSRDYISTETFIRNRKKYNYDSFIFGTSRTLAFRPEEWKKYLNEKTSPFMFDASNENLYGIYIKLKYLDSINVNVKNVLLIFCRNASFREKDMDGHLYVRHPETSNISWIEFHKSFLNAYGNLDFLYSFYSFKLTGKYHDWMKSYIQQSKVSVDFVTNRVTLVDREKAIINNPDKYYSDNNIFYDRGKEQMDSIQRINGKQIFYLAEIKRILEKHKSNYKIVLSPLYEQIKFSKADIKVLNEIFPNKVYDFSGVNSFTNSITNYYESSHFRINVGDSIMARIYTQ</sequence>
<dbReference type="EMBL" id="MBUA01000012">
    <property type="protein sequence ID" value="MBC6491022.1"/>
    <property type="molecule type" value="Genomic_DNA"/>
</dbReference>
<evidence type="ECO:0000313" key="3">
    <source>
        <dbReference type="Proteomes" id="UP000765802"/>
    </source>
</evidence>
<evidence type="ECO:0000256" key="1">
    <source>
        <dbReference type="SAM" id="Phobius"/>
    </source>
</evidence>
<gene>
    <name evidence="2" type="ORF">BC349_08270</name>
</gene>
<keyword evidence="1" id="KW-1133">Transmembrane helix</keyword>
<reference evidence="2 3" key="1">
    <citation type="submission" date="2016-07" db="EMBL/GenBank/DDBJ databases">
        <title>Genome analysis of Flavihumibacter stibioxidans YS-17.</title>
        <authorList>
            <person name="Shi K."/>
            <person name="Han Y."/>
            <person name="Wang G."/>
        </authorList>
    </citation>
    <scope>NUCLEOTIDE SEQUENCE [LARGE SCALE GENOMIC DNA]</scope>
    <source>
        <strain evidence="2 3">YS-17</strain>
    </source>
</reference>
<accession>A0ABR7M7N8</accession>
<name>A0ABR7M7N8_9BACT</name>
<organism evidence="2 3">
    <name type="scientific">Flavihumibacter stibioxidans</name>
    <dbReference type="NCBI Taxonomy" id="1834163"/>
    <lineage>
        <taxon>Bacteria</taxon>
        <taxon>Pseudomonadati</taxon>
        <taxon>Bacteroidota</taxon>
        <taxon>Chitinophagia</taxon>
        <taxon>Chitinophagales</taxon>
        <taxon>Chitinophagaceae</taxon>
        <taxon>Flavihumibacter</taxon>
    </lineage>
</organism>
<proteinExistence type="predicted"/>
<evidence type="ECO:0000313" key="2">
    <source>
        <dbReference type="EMBL" id="MBC6491022.1"/>
    </source>
</evidence>
<keyword evidence="3" id="KW-1185">Reference proteome</keyword>
<keyword evidence="1" id="KW-0812">Transmembrane</keyword>
<dbReference type="Proteomes" id="UP000765802">
    <property type="component" value="Unassembled WGS sequence"/>
</dbReference>
<keyword evidence="1" id="KW-0472">Membrane</keyword>
<comment type="caution">
    <text evidence="2">The sequence shown here is derived from an EMBL/GenBank/DDBJ whole genome shotgun (WGS) entry which is preliminary data.</text>
</comment>